<keyword evidence="2" id="KW-1185">Reference proteome</keyword>
<proteinExistence type="predicted"/>
<dbReference type="Proteomes" id="UP000823775">
    <property type="component" value="Unassembled WGS sequence"/>
</dbReference>
<accession>A0ABS8UZ18</accession>
<gene>
    <name evidence="1" type="ORF">HAX54_024198</name>
</gene>
<organism evidence="1 2">
    <name type="scientific">Datura stramonium</name>
    <name type="common">Jimsonweed</name>
    <name type="synonym">Common thornapple</name>
    <dbReference type="NCBI Taxonomy" id="4076"/>
    <lineage>
        <taxon>Eukaryota</taxon>
        <taxon>Viridiplantae</taxon>
        <taxon>Streptophyta</taxon>
        <taxon>Embryophyta</taxon>
        <taxon>Tracheophyta</taxon>
        <taxon>Spermatophyta</taxon>
        <taxon>Magnoliopsida</taxon>
        <taxon>eudicotyledons</taxon>
        <taxon>Gunneridae</taxon>
        <taxon>Pentapetalae</taxon>
        <taxon>asterids</taxon>
        <taxon>lamiids</taxon>
        <taxon>Solanales</taxon>
        <taxon>Solanaceae</taxon>
        <taxon>Solanoideae</taxon>
        <taxon>Datureae</taxon>
        <taxon>Datura</taxon>
    </lineage>
</organism>
<evidence type="ECO:0000313" key="2">
    <source>
        <dbReference type="Proteomes" id="UP000823775"/>
    </source>
</evidence>
<dbReference type="EMBL" id="JACEIK010002946">
    <property type="protein sequence ID" value="MCD9639582.1"/>
    <property type="molecule type" value="Genomic_DNA"/>
</dbReference>
<name>A0ABS8UZ18_DATST</name>
<sequence>MVPSQTNCLEGIPLICGIFREWHMIDRAFRQFGMEQDISEPVNFQMEHFRIDKRFVITVERQQYLKNKMVYNSFTSYHRNSGPQCSKEISTCWWEAGGNAAQGFRLNFDLDYTLPTEYNDPPVVSERRRQCTTGARAGA</sequence>
<reference evidence="1 2" key="1">
    <citation type="journal article" date="2021" name="BMC Genomics">
        <title>Datura genome reveals duplications of psychoactive alkaloid biosynthetic genes and high mutation rate following tissue culture.</title>
        <authorList>
            <person name="Rajewski A."/>
            <person name="Carter-House D."/>
            <person name="Stajich J."/>
            <person name="Litt A."/>
        </authorList>
    </citation>
    <scope>NUCLEOTIDE SEQUENCE [LARGE SCALE GENOMIC DNA]</scope>
    <source>
        <strain evidence="1">AR-01</strain>
    </source>
</reference>
<comment type="caution">
    <text evidence="1">The sequence shown here is derived from an EMBL/GenBank/DDBJ whole genome shotgun (WGS) entry which is preliminary data.</text>
</comment>
<evidence type="ECO:0000313" key="1">
    <source>
        <dbReference type="EMBL" id="MCD9639582.1"/>
    </source>
</evidence>
<protein>
    <submittedName>
        <fullName evidence="1">Uncharacterized protein</fullName>
    </submittedName>
</protein>